<dbReference type="Gene3D" id="1.20.120.450">
    <property type="entry name" value="dinb family like domain"/>
    <property type="match status" value="1"/>
</dbReference>
<keyword evidence="2" id="KW-1185">Reference proteome</keyword>
<reference evidence="1 2" key="1">
    <citation type="submission" date="2019-09" db="EMBL/GenBank/DDBJ databases">
        <title>Draft genome sequence of Ginsengibacter sp. BR5-29.</title>
        <authorList>
            <person name="Im W.-T."/>
        </authorList>
    </citation>
    <scope>NUCLEOTIDE SEQUENCE [LARGE SCALE GENOMIC DNA]</scope>
    <source>
        <strain evidence="1 2">BR5-29</strain>
    </source>
</reference>
<dbReference type="AlphaFoldDB" id="A0A5J5IFD5"/>
<dbReference type="RefSeq" id="WP_150415939.1">
    <property type="nucleotide sequence ID" value="NZ_VYQF01000005.1"/>
</dbReference>
<protein>
    <submittedName>
        <fullName evidence="1">DUF1569 domain-containing protein</fullName>
    </submittedName>
</protein>
<dbReference type="InterPro" id="IPR011463">
    <property type="entry name" value="DUF1569"/>
</dbReference>
<dbReference type="EMBL" id="VYQF01000005">
    <property type="protein sequence ID" value="KAA9037705.1"/>
    <property type="molecule type" value="Genomic_DNA"/>
</dbReference>
<sequence>MGNLFNAEDNNSIQERINKLTADSKPLWGKMNVAQMLAHLQPTMLVSFGELELKGGLMGFLFGKMAKKKIVTEEPFKRNIPTLKQFKVVPGDFETEKSKLLSYVNRFKTEGPKIFTTKPHPFFGKLTVEEWNMLQWKHLDHHLRQFGV</sequence>
<evidence type="ECO:0000313" key="2">
    <source>
        <dbReference type="Proteomes" id="UP000326903"/>
    </source>
</evidence>
<comment type="caution">
    <text evidence="1">The sequence shown here is derived from an EMBL/GenBank/DDBJ whole genome shotgun (WGS) entry which is preliminary data.</text>
</comment>
<dbReference type="InterPro" id="IPR034660">
    <property type="entry name" value="DinB/YfiT-like"/>
</dbReference>
<name>A0A5J5IFD5_9BACT</name>
<gene>
    <name evidence="1" type="ORF">FW778_16555</name>
</gene>
<organism evidence="1 2">
    <name type="scientific">Ginsengibacter hankyongi</name>
    <dbReference type="NCBI Taxonomy" id="2607284"/>
    <lineage>
        <taxon>Bacteria</taxon>
        <taxon>Pseudomonadati</taxon>
        <taxon>Bacteroidota</taxon>
        <taxon>Chitinophagia</taxon>
        <taxon>Chitinophagales</taxon>
        <taxon>Chitinophagaceae</taxon>
        <taxon>Ginsengibacter</taxon>
    </lineage>
</organism>
<proteinExistence type="predicted"/>
<dbReference type="Proteomes" id="UP000326903">
    <property type="component" value="Unassembled WGS sequence"/>
</dbReference>
<evidence type="ECO:0000313" key="1">
    <source>
        <dbReference type="EMBL" id="KAA9037705.1"/>
    </source>
</evidence>
<accession>A0A5J5IFD5</accession>
<dbReference type="Pfam" id="PF07606">
    <property type="entry name" value="DUF1569"/>
    <property type="match status" value="1"/>
</dbReference>